<accession>A0ABT3RM84</accession>
<evidence type="ECO:0000259" key="2">
    <source>
        <dbReference type="Pfam" id="PF14257"/>
    </source>
</evidence>
<reference evidence="3 4" key="1">
    <citation type="submission" date="2022-11" db="EMBL/GenBank/DDBJ databases">
        <title>The characterization of three novel Bacteroidetes species and genomic analysis of their roles in tidal elemental geochemical cycles.</title>
        <authorList>
            <person name="Ma K."/>
        </authorList>
    </citation>
    <scope>NUCLEOTIDE SEQUENCE [LARGE SCALE GENOMIC DNA]</scope>
    <source>
        <strain evidence="3 4">M17</strain>
    </source>
</reference>
<comment type="caution">
    <text evidence="3">The sequence shown here is derived from an EMBL/GenBank/DDBJ whole genome shotgun (WGS) entry which is preliminary data.</text>
</comment>
<keyword evidence="1" id="KW-0812">Transmembrane</keyword>
<dbReference type="RefSeq" id="WP_266054955.1">
    <property type="nucleotide sequence ID" value="NZ_JAPFQN010000002.1"/>
</dbReference>
<keyword evidence="4" id="KW-1185">Reference proteome</keyword>
<dbReference type="PROSITE" id="PS51257">
    <property type="entry name" value="PROKAR_LIPOPROTEIN"/>
    <property type="match status" value="1"/>
</dbReference>
<evidence type="ECO:0000256" key="1">
    <source>
        <dbReference type="SAM" id="Phobius"/>
    </source>
</evidence>
<protein>
    <submittedName>
        <fullName evidence="3">DUF4349 domain-containing protein</fullName>
    </submittedName>
</protein>
<feature type="transmembrane region" description="Helical" evidence="1">
    <location>
        <begin position="245"/>
        <end position="272"/>
    </location>
</feature>
<name>A0ABT3RM84_9BACT</name>
<feature type="domain" description="DUF4349" evidence="2">
    <location>
        <begin position="64"/>
        <end position="271"/>
    </location>
</feature>
<sequence length="286" mass="33230">MVRHILISLVLLVFAITGCNKDEGYNYSEYKEYESANDYALSIPATSIPPPPPPKIYSDGSIKRKIIKTGQIEIESNDVSEDYNELKILLKNTSAYIESEDQYRSDQEISYTIKIRVPSENYDTLFNSMVKGADRLIRKQSNIEDVTEQYYDLKTRIKNQKALEERYLQILKNASKVSDILEIESKLTEVRSEIETLEGKFKYLSKQISFSSITLLMVEELSYNHIPEKNTGFGEKLLGSFDNGWSIFLSFVVGVFRFWPFWIILIISFILFKRYRKRRKNGLSKA</sequence>
<keyword evidence="1" id="KW-1133">Transmembrane helix</keyword>
<dbReference type="EMBL" id="JAPFQN010000002">
    <property type="protein sequence ID" value="MCX2742665.1"/>
    <property type="molecule type" value="Genomic_DNA"/>
</dbReference>
<dbReference type="Pfam" id="PF14257">
    <property type="entry name" value="DUF4349"/>
    <property type="match status" value="1"/>
</dbReference>
<evidence type="ECO:0000313" key="3">
    <source>
        <dbReference type="EMBL" id="MCX2742665.1"/>
    </source>
</evidence>
<organism evidence="3 4">
    <name type="scientific">Mangrovivirga halotolerans</name>
    <dbReference type="NCBI Taxonomy" id="2993936"/>
    <lineage>
        <taxon>Bacteria</taxon>
        <taxon>Pseudomonadati</taxon>
        <taxon>Bacteroidota</taxon>
        <taxon>Cytophagia</taxon>
        <taxon>Cytophagales</taxon>
        <taxon>Mangrovivirgaceae</taxon>
        <taxon>Mangrovivirga</taxon>
    </lineage>
</organism>
<dbReference type="Proteomes" id="UP001209885">
    <property type="component" value="Unassembled WGS sequence"/>
</dbReference>
<keyword evidence="1" id="KW-0472">Membrane</keyword>
<evidence type="ECO:0000313" key="4">
    <source>
        <dbReference type="Proteomes" id="UP001209885"/>
    </source>
</evidence>
<gene>
    <name evidence="3" type="ORF">OO013_02245</name>
</gene>
<proteinExistence type="predicted"/>
<dbReference type="InterPro" id="IPR025645">
    <property type="entry name" value="DUF4349"/>
</dbReference>